<accession>A0A8R1YG47</accession>
<organism evidence="10 11">
    <name type="scientific">Pristionchus pacificus</name>
    <name type="common">Parasitic nematode worm</name>
    <dbReference type="NCBI Taxonomy" id="54126"/>
    <lineage>
        <taxon>Eukaryota</taxon>
        <taxon>Metazoa</taxon>
        <taxon>Ecdysozoa</taxon>
        <taxon>Nematoda</taxon>
        <taxon>Chromadorea</taxon>
        <taxon>Rhabditida</taxon>
        <taxon>Rhabditina</taxon>
        <taxon>Diplogasteromorpha</taxon>
        <taxon>Diplogasteroidea</taxon>
        <taxon>Neodiplogasteridae</taxon>
        <taxon>Pristionchus</taxon>
    </lineage>
</organism>
<dbReference type="EnsemblMetazoa" id="PPA16623.1">
    <property type="protein sequence ID" value="PPA16623.1"/>
    <property type="gene ID" value="WBGene00106177"/>
</dbReference>
<dbReference type="Proteomes" id="UP000005239">
    <property type="component" value="Unassembled WGS sequence"/>
</dbReference>
<evidence type="ECO:0000256" key="5">
    <source>
        <dbReference type="ARBA" id="ARBA00022927"/>
    </source>
</evidence>
<dbReference type="PANTHER" id="PTHR21311">
    <property type="entry name" value="CONSERVED OLIGOMERIC GOLGI COMPLEX COMPONENT 8"/>
    <property type="match status" value="1"/>
</dbReference>
<dbReference type="GO" id="GO:0000139">
    <property type="term" value="C:Golgi membrane"/>
    <property type="evidence" value="ECO:0007669"/>
    <property type="project" value="UniProtKB-SubCell"/>
</dbReference>
<evidence type="ECO:0000313" key="11">
    <source>
        <dbReference type="Proteomes" id="UP000005239"/>
    </source>
</evidence>
<evidence type="ECO:0000256" key="4">
    <source>
        <dbReference type="ARBA" id="ARBA00022448"/>
    </source>
</evidence>
<reference evidence="10" key="2">
    <citation type="submission" date="2022-06" db="UniProtKB">
        <authorList>
            <consortium name="EnsemblMetazoa"/>
        </authorList>
    </citation>
    <scope>IDENTIFICATION</scope>
    <source>
        <strain evidence="10">PS312</strain>
    </source>
</reference>
<dbReference type="InterPro" id="IPR016159">
    <property type="entry name" value="Cullin_repeat-like_dom_sf"/>
</dbReference>
<keyword evidence="11" id="KW-1185">Reference proteome</keyword>
<gene>
    <name evidence="10" type="primary">WBGene00106177</name>
</gene>
<accession>A0A2A6BWR1</accession>
<dbReference type="GO" id="GO:0035262">
    <property type="term" value="P:gonad morphogenesis"/>
    <property type="evidence" value="ECO:0007669"/>
    <property type="project" value="EnsemblMetazoa"/>
</dbReference>
<feature type="compositionally biased region" description="Pro residues" evidence="9">
    <location>
        <begin position="562"/>
        <end position="571"/>
    </location>
</feature>
<comment type="subcellular location">
    <subcellularLocation>
        <location evidence="1">Golgi apparatus membrane</location>
        <topology evidence="1">Peripheral membrane protein</topology>
    </subcellularLocation>
</comment>
<name>A0A2A6BWR1_PRIPA</name>
<dbReference type="GO" id="GO:0030334">
    <property type="term" value="P:regulation of cell migration"/>
    <property type="evidence" value="ECO:0007669"/>
    <property type="project" value="EnsemblMetazoa"/>
</dbReference>
<feature type="region of interest" description="Disordered" evidence="9">
    <location>
        <begin position="609"/>
        <end position="690"/>
    </location>
</feature>
<evidence type="ECO:0000256" key="3">
    <source>
        <dbReference type="ARBA" id="ARBA00020983"/>
    </source>
</evidence>
<dbReference type="GO" id="GO:0015031">
    <property type="term" value="P:protein transport"/>
    <property type="evidence" value="ECO:0007669"/>
    <property type="project" value="UniProtKB-KW"/>
</dbReference>
<keyword evidence="7" id="KW-0472">Membrane</keyword>
<dbReference type="GO" id="GO:0006891">
    <property type="term" value="P:intra-Golgi vesicle-mediated transport"/>
    <property type="evidence" value="ECO:0000318"/>
    <property type="project" value="GO_Central"/>
</dbReference>
<dbReference type="InterPro" id="IPR007255">
    <property type="entry name" value="COG8"/>
</dbReference>
<evidence type="ECO:0000256" key="7">
    <source>
        <dbReference type="ARBA" id="ARBA00023136"/>
    </source>
</evidence>
<dbReference type="Pfam" id="PF04124">
    <property type="entry name" value="Dor1"/>
    <property type="match status" value="1"/>
</dbReference>
<feature type="region of interest" description="Disordered" evidence="9">
    <location>
        <begin position="547"/>
        <end position="574"/>
    </location>
</feature>
<evidence type="ECO:0000313" key="10">
    <source>
        <dbReference type="EnsemblMetazoa" id="PPA16623.1"/>
    </source>
</evidence>
<dbReference type="AlphaFoldDB" id="A0A2A6BWR1"/>
<keyword evidence="4" id="KW-0813">Transport</keyword>
<evidence type="ECO:0000256" key="6">
    <source>
        <dbReference type="ARBA" id="ARBA00023034"/>
    </source>
</evidence>
<dbReference type="PANTHER" id="PTHR21311:SF0">
    <property type="entry name" value="CONSERVED OLIGOMERIC GOLGI COMPLEX SUBUNIT 8"/>
    <property type="match status" value="1"/>
</dbReference>
<dbReference type="OrthoDB" id="1661054at2759"/>
<reference evidence="11" key="1">
    <citation type="journal article" date="2008" name="Nat. Genet.">
        <title>The Pristionchus pacificus genome provides a unique perspective on nematode lifestyle and parasitism.</title>
        <authorList>
            <person name="Dieterich C."/>
            <person name="Clifton S.W."/>
            <person name="Schuster L.N."/>
            <person name="Chinwalla A."/>
            <person name="Delehaunty K."/>
            <person name="Dinkelacker I."/>
            <person name="Fulton L."/>
            <person name="Fulton R."/>
            <person name="Godfrey J."/>
            <person name="Minx P."/>
            <person name="Mitreva M."/>
            <person name="Roeseler W."/>
            <person name="Tian H."/>
            <person name="Witte H."/>
            <person name="Yang S.P."/>
            <person name="Wilson R.K."/>
            <person name="Sommer R.J."/>
        </authorList>
    </citation>
    <scope>NUCLEOTIDE SEQUENCE [LARGE SCALE GENOMIC DNA]</scope>
    <source>
        <strain evidence="11">PS312</strain>
    </source>
</reference>
<comment type="similarity">
    <text evidence="2">Belongs to the COG8 family.</text>
</comment>
<dbReference type="GO" id="GO:0017119">
    <property type="term" value="C:Golgi transport complex"/>
    <property type="evidence" value="ECO:0000318"/>
    <property type="project" value="GO_Central"/>
</dbReference>
<dbReference type="SUPFAM" id="SSF74788">
    <property type="entry name" value="Cullin repeat-like"/>
    <property type="match status" value="1"/>
</dbReference>
<evidence type="ECO:0000256" key="1">
    <source>
        <dbReference type="ARBA" id="ARBA00004395"/>
    </source>
</evidence>
<sequence>MELSAQAEAESALRNSSIHELRAQHASIERELSSLNEQIGDLAFNNYRTYADAGRTTQHCKTIFSEMNSAVREVAAEVPELTEEIKHFFEKARKFNDEAELVKTATDRTHPMWDVLGLPAKMDLYIRTGYYDSAYALTNYGMTLAQNDVVKNPLVKLISDRMVEARSVLLEELFNKFAGPLDLASSIQVVNNVRKIPFLTGTQLRVSVLHHRDLYLDKQIMDVSSHPDFALKAIDVYKEVMYETVVLYTAVFPDNELSKKDASIDPRWEAWPACAPSVILSDWASRNVRRLLELIERAEMKAAFDLSSVWSALMSFGSSFGRMGLDFRPTMAQHLQRLVVERFRAGVRDATTRLQSVRTLNVHMAAFTGTSDNYGGESQPGQAPAPSPELSAWDDLAVYGNGLLEAINGMKWAASPALLSALLSSLRDSLAASMSWLAMTFGGADGTPASPHFARAARLLGIDLIRFLNACVLYYFPAETVTRLYGSGVSKAQYLAYTDLNVRELMAGCDGASVLEEVLNPILNKPKLSAMDIDAVLTKKKVEQEEVTVANGSTTDSAAPPATVPEPAPVEPEPEPSVIVWTGEPTVPTQLQDTVVQPTAMESTVVPAKPSFSLEDVTQEEEEEGNGGWNGDKDTVGEEAPIDNPTLAPDTVVEGTVASKEEEWGWGEQAGPEGTVAAPGPATKKDGKAD</sequence>
<protein>
    <recommendedName>
        <fullName evidence="3">Conserved oligomeric Golgi complex subunit 8</fullName>
    </recommendedName>
    <alternativeName>
        <fullName evidence="8">Component of oligomeric Golgi complex 8</fullName>
    </alternativeName>
</protein>
<keyword evidence="5" id="KW-0653">Protein transport</keyword>
<evidence type="ECO:0000256" key="2">
    <source>
        <dbReference type="ARBA" id="ARBA00006419"/>
    </source>
</evidence>
<proteinExistence type="inferred from homology"/>
<keyword evidence="6" id="KW-0333">Golgi apparatus</keyword>
<evidence type="ECO:0000256" key="9">
    <source>
        <dbReference type="SAM" id="MobiDB-lite"/>
    </source>
</evidence>
<evidence type="ECO:0000256" key="8">
    <source>
        <dbReference type="ARBA" id="ARBA00031347"/>
    </source>
</evidence>